<reference evidence="1 2" key="1">
    <citation type="journal article" date="2019" name="Nat. Ecol. Evol.">
        <title>Megaphylogeny resolves global patterns of mushroom evolution.</title>
        <authorList>
            <person name="Varga T."/>
            <person name="Krizsan K."/>
            <person name="Foldi C."/>
            <person name="Dima B."/>
            <person name="Sanchez-Garcia M."/>
            <person name="Sanchez-Ramirez S."/>
            <person name="Szollosi G.J."/>
            <person name="Szarkandi J.G."/>
            <person name="Papp V."/>
            <person name="Albert L."/>
            <person name="Andreopoulos W."/>
            <person name="Angelini C."/>
            <person name="Antonin V."/>
            <person name="Barry K.W."/>
            <person name="Bougher N.L."/>
            <person name="Buchanan P."/>
            <person name="Buyck B."/>
            <person name="Bense V."/>
            <person name="Catcheside P."/>
            <person name="Chovatia M."/>
            <person name="Cooper J."/>
            <person name="Damon W."/>
            <person name="Desjardin D."/>
            <person name="Finy P."/>
            <person name="Geml J."/>
            <person name="Haridas S."/>
            <person name="Hughes K."/>
            <person name="Justo A."/>
            <person name="Karasinski D."/>
            <person name="Kautmanova I."/>
            <person name="Kiss B."/>
            <person name="Kocsube S."/>
            <person name="Kotiranta H."/>
            <person name="LaButti K.M."/>
            <person name="Lechner B.E."/>
            <person name="Liimatainen K."/>
            <person name="Lipzen A."/>
            <person name="Lukacs Z."/>
            <person name="Mihaltcheva S."/>
            <person name="Morgado L.N."/>
            <person name="Niskanen T."/>
            <person name="Noordeloos M.E."/>
            <person name="Ohm R.A."/>
            <person name="Ortiz-Santana B."/>
            <person name="Ovrebo C."/>
            <person name="Racz N."/>
            <person name="Riley R."/>
            <person name="Savchenko A."/>
            <person name="Shiryaev A."/>
            <person name="Soop K."/>
            <person name="Spirin V."/>
            <person name="Szebenyi C."/>
            <person name="Tomsovsky M."/>
            <person name="Tulloss R.E."/>
            <person name="Uehling J."/>
            <person name="Grigoriev I.V."/>
            <person name="Vagvolgyi C."/>
            <person name="Papp T."/>
            <person name="Martin F.M."/>
            <person name="Miettinen O."/>
            <person name="Hibbett D.S."/>
            <person name="Nagy L.G."/>
        </authorList>
    </citation>
    <scope>NUCLEOTIDE SEQUENCE [LARGE SCALE GENOMIC DNA]</scope>
    <source>
        <strain evidence="1 2">HHB13444</strain>
    </source>
</reference>
<evidence type="ECO:0000313" key="1">
    <source>
        <dbReference type="EMBL" id="TFK91750.1"/>
    </source>
</evidence>
<evidence type="ECO:0000313" key="2">
    <source>
        <dbReference type="Proteomes" id="UP000308197"/>
    </source>
</evidence>
<name>A0A5C3PTP1_9APHY</name>
<dbReference type="AlphaFoldDB" id="A0A5C3PTP1"/>
<organism evidence="1 2">
    <name type="scientific">Polyporus arcularius HHB13444</name>
    <dbReference type="NCBI Taxonomy" id="1314778"/>
    <lineage>
        <taxon>Eukaryota</taxon>
        <taxon>Fungi</taxon>
        <taxon>Dikarya</taxon>
        <taxon>Basidiomycota</taxon>
        <taxon>Agaricomycotina</taxon>
        <taxon>Agaricomycetes</taxon>
        <taxon>Polyporales</taxon>
        <taxon>Polyporaceae</taxon>
        <taxon>Polyporus</taxon>
    </lineage>
</organism>
<dbReference type="EMBL" id="ML211012">
    <property type="protein sequence ID" value="TFK91750.1"/>
    <property type="molecule type" value="Genomic_DNA"/>
</dbReference>
<gene>
    <name evidence="1" type="ORF">K466DRAFT_293418</name>
</gene>
<dbReference type="Proteomes" id="UP000308197">
    <property type="component" value="Unassembled WGS sequence"/>
</dbReference>
<sequence length="185" mass="20902">MVSRGAPSRVVHKHSHPRPCVACLPTTISPSEIVRRSPEQLPVEASCIYITFCNSSYRNNLAAQNRCRGVSRTRSLTAVMTVQLCSDSDDHSSAPCSREHRKATCRRTLSILPVCCCLRRHYSPPVLVHCEASHCTVSSMDVTWSPTRILPHTLASRVCGTKRHMKQRDDARQANETRYEYLRRV</sequence>
<proteinExistence type="predicted"/>
<protein>
    <submittedName>
        <fullName evidence="1">Uncharacterized protein</fullName>
    </submittedName>
</protein>
<accession>A0A5C3PTP1</accession>
<dbReference type="InParanoid" id="A0A5C3PTP1"/>
<keyword evidence="2" id="KW-1185">Reference proteome</keyword>